<proteinExistence type="predicted"/>
<accession>A0AAU7BSE4</accession>
<keyword evidence="1" id="KW-0472">Membrane</keyword>
<protein>
    <submittedName>
        <fullName evidence="2">Uncharacterized protein</fullName>
    </submittedName>
</protein>
<organism evidence="2">
    <name type="scientific">Pontimicrobium sp. SW4</name>
    <dbReference type="NCBI Taxonomy" id="3153519"/>
    <lineage>
        <taxon>Bacteria</taxon>
        <taxon>Pseudomonadati</taxon>
        <taxon>Bacteroidota</taxon>
        <taxon>Flavobacteriia</taxon>
        <taxon>Flavobacteriales</taxon>
        <taxon>Flavobacteriaceae</taxon>
        <taxon>Pontimicrobium</taxon>
    </lineage>
</organism>
<dbReference type="RefSeq" id="WP_347923687.1">
    <property type="nucleotide sequence ID" value="NZ_CP157199.1"/>
</dbReference>
<keyword evidence="1" id="KW-1133">Transmembrane helix</keyword>
<dbReference type="EMBL" id="CP157199">
    <property type="protein sequence ID" value="XBG61264.1"/>
    <property type="molecule type" value="Genomic_DNA"/>
</dbReference>
<dbReference type="AlphaFoldDB" id="A0AAU7BSE4"/>
<reference evidence="2" key="1">
    <citation type="submission" date="2024-05" db="EMBL/GenBank/DDBJ databases">
        <title>Pontimicrobium maritimus sp. nov., isolated form sea water.</title>
        <authorList>
            <person name="Muhammad N."/>
            <person name="Vuong T.Q."/>
            <person name="Han H.L."/>
            <person name="Kim S.-G."/>
        </authorList>
    </citation>
    <scope>NUCLEOTIDE SEQUENCE</scope>
    <source>
        <strain evidence="2">SW4</strain>
    </source>
</reference>
<keyword evidence="1" id="KW-0812">Transmembrane</keyword>
<gene>
    <name evidence="2" type="ORF">ABGB03_15530</name>
</gene>
<name>A0AAU7BSE4_9FLAO</name>
<feature type="transmembrane region" description="Helical" evidence="1">
    <location>
        <begin position="12"/>
        <end position="35"/>
    </location>
</feature>
<sequence>MSLILTNTKMEPLTFGIIGGGINILVFLSIVGLLIKIFRYQNKKDFLNS</sequence>
<evidence type="ECO:0000313" key="2">
    <source>
        <dbReference type="EMBL" id="XBG61264.1"/>
    </source>
</evidence>
<evidence type="ECO:0000256" key="1">
    <source>
        <dbReference type="SAM" id="Phobius"/>
    </source>
</evidence>